<evidence type="ECO:0000313" key="2">
    <source>
        <dbReference type="EMBL" id="SOE49707.1"/>
    </source>
</evidence>
<dbReference type="AlphaFoldDB" id="A0A2C8YH57"/>
<accession>A0A2C8YH57</accession>
<proteinExistence type="predicted"/>
<dbReference type="RefSeq" id="WP_097059484.1">
    <property type="nucleotide sequence ID" value="NZ_BMLC01000002.1"/>
</dbReference>
<gene>
    <name evidence="2" type="ORF">SAMN06296378_0327</name>
</gene>
<name>A0A2C8YH57_9MICO</name>
<dbReference type="OrthoDB" id="3268863at2"/>
<dbReference type="Pfam" id="PF11662">
    <property type="entry name" value="DUF3263"/>
    <property type="match status" value="1"/>
</dbReference>
<keyword evidence="3" id="KW-1185">Reference proteome</keyword>
<evidence type="ECO:0008006" key="4">
    <source>
        <dbReference type="Google" id="ProtNLM"/>
    </source>
</evidence>
<dbReference type="EMBL" id="OCST01000001">
    <property type="protein sequence ID" value="SOE49707.1"/>
    <property type="molecule type" value="Genomic_DNA"/>
</dbReference>
<evidence type="ECO:0000256" key="1">
    <source>
        <dbReference type="SAM" id="MobiDB-lite"/>
    </source>
</evidence>
<protein>
    <recommendedName>
        <fullName evidence="4">DUF3263 domain-containing protein</fullName>
    </recommendedName>
</protein>
<sequence>MSSQPQPADGHESGLSARDTSILDFEREWWRHVGAKEEAIRSQFSLSTARYYQVLNAVIDLPAAVRHDPMLVGRLQRARDARTYSRAARAFRSPERGAGSPPDEESTS</sequence>
<dbReference type="InterPro" id="IPR021678">
    <property type="entry name" value="DUF3263"/>
</dbReference>
<feature type="region of interest" description="Disordered" evidence="1">
    <location>
        <begin position="86"/>
        <end position="108"/>
    </location>
</feature>
<dbReference type="Proteomes" id="UP000219440">
    <property type="component" value="Unassembled WGS sequence"/>
</dbReference>
<evidence type="ECO:0000313" key="3">
    <source>
        <dbReference type="Proteomes" id="UP000219440"/>
    </source>
</evidence>
<reference evidence="2 3" key="1">
    <citation type="submission" date="2017-09" db="EMBL/GenBank/DDBJ databases">
        <authorList>
            <person name="Ehlers B."/>
            <person name="Leendertz F.H."/>
        </authorList>
    </citation>
    <scope>NUCLEOTIDE SEQUENCE [LARGE SCALE GENOMIC DNA]</scope>
    <source>
        <strain evidence="2 3">CGMCC 1.05381</strain>
    </source>
</reference>
<organism evidence="2 3">
    <name type="scientific">Salinibacterium xinjiangense</name>
    <dbReference type="NCBI Taxonomy" id="386302"/>
    <lineage>
        <taxon>Bacteria</taxon>
        <taxon>Bacillati</taxon>
        <taxon>Actinomycetota</taxon>
        <taxon>Actinomycetes</taxon>
        <taxon>Micrococcales</taxon>
        <taxon>Microbacteriaceae</taxon>
        <taxon>Salinibacterium</taxon>
    </lineage>
</organism>